<comment type="caution">
    <text evidence="2">The sequence shown here is derived from an EMBL/GenBank/DDBJ whole genome shotgun (WGS) entry which is preliminary data.</text>
</comment>
<proteinExistence type="predicted"/>
<accession>A0A9X3I299</accession>
<reference evidence="2" key="1">
    <citation type="submission" date="2022-11" db="EMBL/GenBank/DDBJ databases">
        <title>Salinimicrobium profundisediminis sp. nov., isolated from deep-sea sediment of the Mariana Trench.</title>
        <authorList>
            <person name="Fu H."/>
        </authorList>
    </citation>
    <scope>NUCLEOTIDE SEQUENCE</scope>
    <source>
        <strain evidence="2">MT39</strain>
    </source>
</reference>
<sequence>MKKLILFPILALFLSSCTAVKFESPQPSTAPSISEFPSKMHGIFVSNNEDTLFIEKHYFRYSGGTETGVDGDLSKPQTVLKKMNSSYILNLYDKDNWNVFPFKASKNKIVTHCANLTSESEQLIMEVQESRPVREITSEDGKFEYYLLAPTDKEFRQLLRKNLFSEKKIFKRLK</sequence>
<dbReference type="EMBL" id="JAPJDA010000024">
    <property type="protein sequence ID" value="MCX2839273.1"/>
    <property type="molecule type" value="Genomic_DNA"/>
</dbReference>
<evidence type="ECO:0000256" key="1">
    <source>
        <dbReference type="SAM" id="SignalP"/>
    </source>
</evidence>
<keyword evidence="1" id="KW-0732">Signal</keyword>
<feature type="chain" id="PRO_5040826901" description="Lipoprotein" evidence="1">
    <location>
        <begin position="22"/>
        <end position="174"/>
    </location>
</feature>
<dbReference type="RefSeq" id="WP_266070628.1">
    <property type="nucleotide sequence ID" value="NZ_JAPJDA010000024.1"/>
</dbReference>
<protein>
    <recommendedName>
        <fullName evidence="4">Lipoprotein</fullName>
    </recommendedName>
</protein>
<organism evidence="2 3">
    <name type="scientific">Salinimicrobium profundisediminis</name>
    <dbReference type="NCBI Taxonomy" id="2994553"/>
    <lineage>
        <taxon>Bacteria</taxon>
        <taxon>Pseudomonadati</taxon>
        <taxon>Bacteroidota</taxon>
        <taxon>Flavobacteriia</taxon>
        <taxon>Flavobacteriales</taxon>
        <taxon>Flavobacteriaceae</taxon>
        <taxon>Salinimicrobium</taxon>
    </lineage>
</organism>
<evidence type="ECO:0008006" key="4">
    <source>
        <dbReference type="Google" id="ProtNLM"/>
    </source>
</evidence>
<gene>
    <name evidence="2" type="ORF">OQ279_14050</name>
</gene>
<keyword evidence="3" id="KW-1185">Reference proteome</keyword>
<evidence type="ECO:0000313" key="2">
    <source>
        <dbReference type="EMBL" id="MCX2839273.1"/>
    </source>
</evidence>
<name>A0A9X3I299_9FLAO</name>
<feature type="signal peptide" evidence="1">
    <location>
        <begin position="1"/>
        <end position="21"/>
    </location>
</feature>
<evidence type="ECO:0000313" key="3">
    <source>
        <dbReference type="Proteomes" id="UP001148482"/>
    </source>
</evidence>
<dbReference type="AlphaFoldDB" id="A0A9X3I299"/>
<dbReference type="PROSITE" id="PS51257">
    <property type="entry name" value="PROKAR_LIPOPROTEIN"/>
    <property type="match status" value="1"/>
</dbReference>
<dbReference type="Proteomes" id="UP001148482">
    <property type="component" value="Unassembled WGS sequence"/>
</dbReference>